<evidence type="ECO:0000313" key="2">
    <source>
        <dbReference type="Proteomes" id="UP000608923"/>
    </source>
</evidence>
<protein>
    <submittedName>
        <fullName evidence="1">Uncharacterized protein</fullName>
    </submittedName>
</protein>
<name>A0A8H9M6A5_9BURK</name>
<proteinExistence type="predicted"/>
<accession>A0A8H9M6A5</accession>
<reference evidence="2" key="1">
    <citation type="journal article" date="2019" name="Int. J. Syst. Evol. Microbiol.">
        <title>The Global Catalogue of Microorganisms (GCM) 10K type strain sequencing project: providing services to taxonomists for standard genome sequencing and annotation.</title>
        <authorList>
            <consortium name="The Broad Institute Genomics Platform"/>
            <consortium name="The Broad Institute Genome Sequencing Center for Infectious Disease"/>
            <person name="Wu L."/>
            <person name="Ma J."/>
        </authorList>
    </citation>
    <scope>NUCLEOTIDE SEQUENCE [LARGE SCALE GENOMIC DNA]</scope>
    <source>
        <strain evidence="2">KCTC 42083</strain>
    </source>
</reference>
<comment type="caution">
    <text evidence="1">The sequence shown here is derived from an EMBL/GenBank/DDBJ whole genome shotgun (WGS) entry which is preliminary data.</text>
</comment>
<sequence length="105" mass="11914">MEEGAVKYANEVINLMGAHPGRRFKVRHIVGYVAPNSTPKQRASIRVGIQRVLYALETNGQICSSRAQTVNGGDAEYWWKTATSSSCRPQQKPQQYRQHNCAYRF</sequence>
<evidence type="ECO:0000313" key="1">
    <source>
        <dbReference type="EMBL" id="GHC58505.1"/>
    </source>
</evidence>
<dbReference type="EMBL" id="BMZN01000006">
    <property type="protein sequence ID" value="GHC58505.1"/>
    <property type="molecule type" value="Genomic_DNA"/>
</dbReference>
<keyword evidence="2" id="KW-1185">Reference proteome</keyword>
<dbReference type="AlphaFoldDB" id="A0A8H9M6A5"/>
<organism evidence="1 2">
    <name type="scientific">Alcaligenes pakistanensis</name>
    <dbReference type="NCBI Taxonomy" id="1482717"/>
    <lineage>
        <taxon>Bacteria</taxon>
        <taxon>Pseudomonadati</taxon>
        <taxon>Pseudomonadota</taxon>
        <taxon>Betaproteobacteria</taxon>
        <taxon>Burkholderiales</taxon>
        <taxon>Alcaligenaceae</taxon>
        <taxon>Alcaligenes</taxon>
    </lineage>
</organism>
<dbReference type="Proteomes" id="UP000608923">
    <property type="component" value="Unassembled WGS sequence"/>
</dbReference>
<gene>
    <name evidence="1" type="ORF">GCM10010096_34530</name>
</gene>